<keyword evidence="9 10" id="KW-0472">Membrane</keyword>
<evidence type="ECO:0000256" key="7">
    <source>
        <dbReference type="ARBA" id="ARBA00022840"/>
    </source>
</evidence>
<dbReference type="AlphaFoldDB" id="A0A2T9Y1H1"/>
<dbReference type="CDD" id="cd03263">
    <property type="entry name" value="ABC_subfamily_A"/>
    <property type="match status" value="1"/>
</dbReference>
<dbReference type="Proteomes" id="UP000245383">
    <property type="component" value="Unassembled WGS sequence"/>
</dbReference>
<sequence>MKEESQSDYSLQGRGDRRSITSLGDDAVIEKRQSYQIRALARNKLSYQRRQWRTNICCVALCPFMMVALGGIIGILLQGIIEKSFPTRNLLMCANQNASDSFNLPYSFILGDRLPKISGSEIPNAFNDQSYTPINHYLLPISITDETNQQRPYGLYDTEPSCAWSFDNDYPFSDPYQIDPGVPLDERLDTTNRPDPRGGWFGNDFLQQKAFKLIINQKYPWMLVADLSNTGLAGFREETSLIPINTTEAISSLSNNKSPIQSLVSSSQSKFSNSSSAGTGILGQTSIGYYLDIFSQSNGNGFQNPAGIIPLPYYKPSQKNSINEIDDMLADYIRDIIKGFQSVPTNVFNAITANLSDSSAATALTNYFTTVTPIANKMPYGAIIFEKIDTKSRDWKYTLQIGKNNQIESAGTTPPAIEKIIIQQASLGTALLRSATNKPNANIVHQLRAMPQVYYYKFSVPIGSLIGSSLFPFGISFLISIFVLILVKEKEDRILVMMRMNGLKYIYYYLSHYIHFFILTMLAGAFFLGAGIGFKLEMFVETSLGLLILLLVIWGNVQISLSFFFATFFNQAKVAQVIVNLIIVWGVIIDATISFIFTTKSPLPYLIWPPFAVYRAIAKMNAAAVSTERPGYRFSDLKPGDEVFNAFIALGISWVVFMAIAVYLNLVLPNDYGVNKPWHFIFTGLFNKKSAIPKELDSYDESELSLEDSDVKEERRRVLNGENIDNSPLVLRRVRKVYDSGKVAVKDVTFAVDRGNILGLLGPNGAGKTTTISMMTGLYPISSGYATLAGFDVSTETKQVYRHVGICPQYDILWDDLSIEDHLYFYARLKGISPKNEKNVVDQILKDVDLDTMKKKLSKQLSGGQKRRLSIAISLVGNPDVVFLDEPTTGLDPEVRRTVWNIISANREGRTIVITTHSMEEAEVLCNRIGIMAQGTMRCIGSQLRLKQLYGSGFLVSIACSKEFLAGAKTFIESILPPNAKLLDNFDNAASYEFKPDVGSIPHLYRILNAKAQEYHITDWGISQTSLDEVFLRIIGDDDAGAST</sequence>
<evidence type="ECO:0000256" key="4">
    <source>
        <dbReference type="ARBA" id="ARBA00022692"/>
    </source>
</evidence>
<keyword evidence="8 10" id="KW-1133">Transmembrane helix</keyword>
<gene>
    <name evidence="12" type="ORF">BB561_006788</name>
</gene>
<evidence type="ECO:0000256" key="5">
    <source>
        <dbReference type="ARBA" id="ARBA00022737"/>
    </source>
</evidence>
<organism evidence="12 13">
    <name type="scientific">Smittium simulii</name>
    <dbReference type="NCBI Taxonomy" id="133385"/>
    <lineage>
        <taxon>Eukaryota</taxon>
        <taxon>Fungi</taxon>
        <taxon>Fungi incertae sedis</taxon>
        <taxon>Zoopagomycota</taxon>
        <taxon>Kickxellomycotina</taxon>
        <taxon>Harpellomycetes</taxon>
        <taxon>Harpellales</taxon>
        <taxon>Legeriomycetaceae</taxon>
        <taxon>Smittium</taxon>
    </lineage>
</organism>
<evidence type="ECO:0000313" key="12">
    <source>
        <dbReference type="EMBL" id="PVU86199.1"/>
    </source>
</evidence>
<dbReference type="InterPro" id="IPR003593">
    <property type="entry name" value="AAA+_ATPase"/>
</dbReference>
<dbReference type="GO" id="GO:0005319">
    <property type="term" value="F:lipid transporter activity"/>
    <property type="evidence" value="ECO:0007669"/>
    <property type="project" value="TreeGrafter"/>
</dbReference>
<reference evidence="12 13" key="1">
    <citation type="journal article" date="2018" name="MBio">
        <title>Comparative Genomics Reveals the Core Gene Toolbox for the Fungus-Insect Symbiosis.</title>
        <authorList>
            <person name="Wang Y."/>
            <person name="Stata M."/>
            <person name="Wang W."/>
            <person name="Stajich J.E."/>
            <person name="White M.M."/>
            <person name="Moncalvo J.M."/>
        </authorList>
    </citation>
    <scope>NUCLEOTIDE SEQUENCE [LARGE SCALE GENOMIC DNA]</scope>
    <source>
        <strain evidence="12 13">SWE-8-4</strain>
    </source>
</reference>
<evidence type="ECO:0000256" key="10">
    <source>
        <dbReference type="SAM" id="Phobius"/>
    </source>
</evidence>
<dbReference type="GO" id="GO:0140359">
    <property type="term" value="F:ABC-type transporter activity"/>
    <property type="evidence" value="ECO:0007669"/>
    <property type="project" value="InterPro"/>
</dbReference>
<dbReference type="FunFam" id="3.40.50.300:FF:000665">
    <property type="entry name" value="ABC transporter A family member 2"/>
    <property type="match status" value="1"/>
</dbReference>
<keyword evidence="3" id="KW-0813">Transport</keyword>
<dbReference type="PANTHER" id="PTHR19229">
    <property type="entry name" value="ATP-BINDING CASSETTE TRANSPORTER SUBFAMILY A ABCA"/>
    <property type="match status" value="1"/>
</dbReference>
<dbReference type="OrthoDB" id="8061355at2759"/>
<name>A0A2T9Y1H1_9FUNG</name>
<evidence type="ECO:0000256" key="3">
    <source>
        <dbReference type="ARBA" id="ARBA00022448"/>
    </source>
</evidence>
<dbReference type="PROSITE" id="PS50893">
    <property type="entry name" value="ABC_TRANSPORTER_2"/>
    <property type="match status" value="1"/>
</dbReference>
<feature type="transmembrane region" description="Helical" evidence="10">
    <location>
        <begin position="643"/>
        <end position="668"/>
    </location>
</feature>
<feature type="transmembrane region" description="Helical" evidence="10">
    <location>
        <begin position="507"/>
        <end position="532"/>
    </location>
</feature>
<dbReference type="Gene3D" id="3.40.50.300">
    <property type="entry name" value="P-loop containing nucleotide triphosphate hydrolases"/>
    <property type="match status" value="1"/>
</dbReference>
<comment type="caution">
    <text evidence="12">The sequence shown here is derived from an EMBL/GenBank/DDBJ whole genome shotgun (WGS) entry which is preliminary data.</text>
</comment>
<evidence type="ECO:0000256" key="8">
    <source>
        <dbReference type="ARBA" id="ARBA00022989"/>
    </source>
</evidence>
<dbReference type="STRING" id="133385.A0A2T9Y1H1"/>
<dbReference type="SUPFAM" id="SSF52540">
    <property type="entry name" value="P-loop containing nucleoside triphosphate hydrolases"/>
    <property type="match status" value="1"/>
</dbReference>
<evidence type="ECO:0000256" key="6">
    <source>
        <dbReference type="ARBA" id="ARBA00022741"/>
    </source>
</evidence>
<proteinExistence type="inferred from homology"/>
<keyword evidence="5" id="KW-0677">Repeat</keyword>
<keyword evidence="4 10" id="KW-0812">Transmembrane</keyword>
<comment type="subcellular location">
    <subcellularLocation>
        <location evidence="1">Membrane</location>
        <topology evidence="1">Multi-pass membrane protein</topology>
    </subcellularLocation>
</comment>
<dbReference type="GO" id="GO:0016020">
    <property type="term" value="C:membrane"/>
    <property type="evidence" value="ECO:0007669"/>
    <property type="project" value="UniProtKB-SubCell"/>
</dbReference>
<feature type="transmembrane region" description="Helical" evidence="10">
    <location>
        <begin position="544"/>
        <end position="565"/>
    </location>
</feature>
<feature type="transmembrane region" description="Helical" evidence="10">
    <location>
        <begin position="465"/>
        <end position="487"/>
    </location>
</feature>
<dbReference type="EMBL" id="MBFR01000709">
    <property type="protein sequence ID" value="PVU86199.1"/>
    <property type="molecule type" value="Genomic_DNA"/>
</dbReference>
<dbReference type="GO" id="GO:0005524">
    <property type="term" value="F:ATP binding"/>
    <property type="evidence" value="ECO:0007669"/>
    <property type="project" value="UniProtKB-KW"/>
</dbReference>
<dbReference type="InterPro" id="IPR026082">
    <property type="entry name" value="ABCA"/>
</dbReference>
<comment type="similarity">
    <text evidence="2">Belongs to the ABC transporter superfamily. ABCA family.</text>
</comment>
<feature type="transmembrane region" description="Helical" evidence="10">
    <location>
        <begin position="577"/>
        <end position="597"/>
    </location>
</feature>
<dbReference type="SMART" id="SM00382">
    <property type="entry name" value="AAA"/>
    <property type="match status" value="1"/>
</dbReference>
<dbReference type="GO" id="GO:0016887">
    <property type="term" value="F:ATP hydrolysis activity"/>
    <property type="evidence" value="ECO:0007669"/>
    <property type="project" value="InterPro"/>
</dbReference>
<keyword evidence="13" id="KW-1185">Reference proteome</keyword>
<dbReference type="PROSITE" id="PS00211">
    <property type="entry name" value="ABC_TRANSPORTER_1"/>
    <property type="match status" value="1"/>
</dbReference>
<keyword evidence="7" id="KW-0067">ATP-binding</keyword>
<evidence type="ECO:0000256" key="2">
    <source>
        <dbReference type="ARBA" id="ARBA00008869"/>
    </source>
</evidence>
<dbReference type="InterPro" id="IPR027417">
    <property type="entry name" value="P-loop_NTPase"/>
</dbReference>
<dbReference type="InterPro" id="IPR017871">
    <property type="entry name" value="ABC_transporter-like_CS"/>
</dbReference>
<protein>
    <recommendedName>
        <fullName evidence="11">ABC transporter domain-containing protein</fullName>
    </recommendedName>
</protein>
<dbReference type="InterPro" id="IPR013525">
    <property type="entry name" value="ABC2_TM"/>
</dbReference>
<dbReference type="Pfam" id="PF00005">
    <property type="entry name" value="ABC_tran"/>
    <property type="match status" value="1"/>
</dbReference>
<feature type="domain" description="ABC transporter" evidence="11">
    <location>
        <begin position="729"/>
        <end position="959"/>
    </location>
</feature>
<dbReference type="PANTHER" id="PTHR19229:SF36">
    <property type="entry name" value="ATP-BINDING CASSETTE SUB-FAMILY A MEMBER 2"/>
    <property type="match status" value="1"/>
</dbReference>
<feature type="transmembrane region" description="Helical" evidence="10">
    <location>
        <begin position="56"/>
        <end position="81"/>
    </location>
</feature>
<accession>A0A2T9Y1H1</accession>
<dbReference type="Pfam" id="PF12698">
    <property type="entry name" value="ABC2_membrane_3"/>
    <property type="match status" value="1"/>
</dbReference>
<evidence type="ECO:0000259" key="11">
    <source>
        <dbReference type="PROSITE" id="PS50893"/>
    </source>
</evidence>
<keyword evidence="6" id="KW-0547">Nucleotide-binding</keyword>
<evidence type="ECO:0000256" key="9">
    <source>
        <dbReference type="ARBA" id="ARBA00023136"/>
    </source>
</evidence>
<evidence type="ECO:0000313" key="13">
    <source>
        <dbReference type="Proteomes" id="UP000245383"/>
    </source>
</evidence>
<evidence type="ECO:0000256" key="1">
    <source>
        <dbReference type="ARBA" id="ARBA00004141"/>
    </source>
</evidence>
<dbReference type="InterPro" id="IPR003439">
    <property type="entry name" value="ABC_transporter-like_ATP-bd"/>
</dbReference>